<evidence type="ECO:0000313" key="18">
    <source>
        <dbReference type="EMBL" id="KAK9829652.1"/>
    </source>
</evidence>
<dbReference type="PRINTS" id="PR00067">
    <property type="entry name" value="CATALASE"/>
</dbReference>
<dbReference type="Pfam" id="PF00199">
    <property type="entry name" value="Catalase"/>
    <property type="match status" value="1"/>
</dbReference>
<dbReference type="InterPro" id="IPR018028">
    <property type="entry name" value="Catalase"/>
</dbReference>
<dbReference type="EC" id="1.11.1.6" evidence="4 15"/>
<proteinExistence type="inferred from homology"/>
<dbReference type="GO" id="GO:0004096">
    <property type="term" value="F:catalase activity"/>
    <property type="evidence" value="ECO:0007669"/>
    <property type="project" value="UniProtKB-EC"/>
</dbReference>
<accession>A0AAW1R8H0</accession>
<evidence type="ECO:0000313" key="19">
    <source>
        <dbReference type="Proteomes" id="UP001489004"/>
    </source>
</evidence>
<evidence type="ECO:0000256" key="14">
    <source>
        <dbReference type="PIRSR" id="PIRSR038928-2"/>
    </source>
</evidence>
<evidence type="ECO:0000256" key="4">
    <source>
        <dbReference type="ARBA" id="ARBA00012314"/>
    </source>
</evidence>
<dbReference type="PROSITE" id="PS51402">
    <property type="entry name" value="CATALASE_3"/>
    <property type="match status" value="1"/>
</dbReference>
<evidence type="ECO:0000256" key="15">
    <source>
        <dbReference type="RuleBase" id="RU000498"/>
    </source>
</evidence>
<dbReference type="GO" id="GO:0042744">
    <property type="term" value="P:hydrogen peroxide catabolic process"/>
    <property type="evidence" value="ECO:0007669"/>
    <property type="project" value="UniProtKB-KW"/>
</dbReference>
<evidence type="ECO:0000256" key="10">
    <source>
        <dbReference type="ARBA" id="ARBA00023140"/>
    </source>
</evidence>
<evidence type="ECO:0000256" key="1">
    <source>
        <dbReference type="ARBA" id="ARBA00001971"/>
    </source>
</evidence>
<evidence type="ECO:0000256" key="6">
    <source>
        <dbReference type="ARBA" id="ARBA00022617"/>
    </source>
</evidence>
<protein>
    <recommendedName>
        <fullName evidence="4 15">Catalase</fullName>
        <ecNumber evidence="4 15">1.11.1.6</ecNumber>
    </recommendedName>
</protein>
<dbReference type="GO" id="GO:0046872">
    <property type="term" value="F:metal ion binding"/>
    <property type="evidence" value="ECO:0007669"/>
    <property type="project" value="UniProtKB-KW"/>
</dbReference>
<evidence type="ECO:0000256" key="11">
    <source>
        <dbReference type="ARBA" id="ARBA00023324"/>
    </source>
</evidence>
<keyword evidence="7 14" id="KW-0479">Metal-binding</keyword>
<dbReference type="Pfam" id="PF06628">
    <property type="entry name" value="Catalase-rel"/>
    <property type="match status" value="1"/>
</dbReference>
<keyword evidence="10" id="KW-0576">Peroxisome</keyword>
<keyword evidence="8 15" id="KW-0560">Oxidoreductase</keyword>
<dbReference type="PROSITE" id="PS00438">
    <property type="entry name" value="CATALASE_2"/>
    <property type="match status" value="1"/>
</dbReference>
<evidence type="ECO:0000259" key="17">
    <source>
        <dbReference type="SMART" id="SM01060"/>
    </source>
</evidence>
<dbReference type="AlphaFoldDB" id="A0AAW1R8H0"/>
<dbReference type="Proteomes" id="UP001489004">
    <property type="component" value="Unassembled WGS sequence"/>
</dbReference>
<dbReference type="SMART" id="SM01060">
    <property type="entry name" value="Catalase"/>
    <property type="match status" value="1"/>
</dbReference>
<sequence length="492" mass="56095">MDPGKYRPSSAHDAPYWTTNSGAPVWNNNSSLTVGARGPVLLEDYHLIEKLAQFDRERIPERVVHARGASAKGFFEVTHDISSLTCADFLRAPGVQTPVIVRFSTVIHERGSPETLRDPRGFAVKFYTREGNFDLVGNNMPVFFIRDGIKFPDMIHALKPNPKSHIQEDWRIADFFSHIPESMHMFTFLQDDVGIPLNYRHMEGFGVHTYTLVNKDGRVKYVKFHWKPTCGVKCLLEDEAVVVGGSNHSHATQDLYDSIAKGDYPEWALMIQIMDPADEHKFDFDPLDVTKTWPEDIFPLQPVGRMVLNKNPDNFFNENEQLAFCPALIVPGVGYSDDKMLQTRLFSYADTQRHRLGPNYLMLPANAPKCAHHNNHHDGFMNFMHRDEEVNYFPSRFDPVRHAEKYPGNPARISGQREKAIIDKENNFGQAGARWRSFDPARRERFVNRIAGMLAHPRCSQEVRRVWVGYLSQCDASLGQKVAAKLTANNAL</sequence>
<evidence type="ECO:0000256" key="3">
    <source>
        <dbReference type="ARBA" id="ARBA00005329"/>
    </source>
</evidence>
<reference evidence="18 19" key="1">
    <citation type="journal article" date="2024" name="Nat. Commun.">
        <title>Phylogenomics reveals the evolutionary origins of lichenization in chlorophyte algae.</title>
        <authorList>
            <person name="Puginier C."/>
            <person name="Libourel C."/>
            <person name="Otte J."/>
            <person name="Skaloud P."/>
            <person name="Haon M."/>
            <person name="Grisel S."/>
            <person name="Petersen M."/>
            <person name="Berrin J.G."/>
            <person name="Delaux P.M."/>
            <person name="Dal Grande F."/>
            <person name="Keller J."/>
        </authorList>
    </citation>
    <scope>NUCLEOTIDE SEQUENCE [LARGE SCALE GENOMIC DNA]</scope>
    <source>
        <strain evidence="18 19">SAG 2043</strain>
    </source>
</reference>
<dbReference type="GO" id="GO:0020037">
    <property type="term" value="F:heme binding"/>
    <property type="evidence" value="ECO:0007669"/>
    <property type="project" value="InterPro"/>
</dbReference>
<keyword evidence="6 14" id="KW-0349">Heme</keyword>
<dbReference type="InterPro" id="IPR020835">
    <property type="entry name" value="Catalase_sf"/>
</dbReference>
<dbReference type="InterPro" id="IPR010582">
    <property type="entry name" value="Catalase_immune_responsive"/>
</dbReference>
<keyword evidence="11 15" id="KW-0376">Hydrogen peroxide</keyword>
<name>A0AAW1R8H0_9CHLO</name>
<evidence type="ECO:0000256" key="2">
    <source>
        <dbReference type="ARBA" id="ARBA00004275"/>
    </source>
</evidence>
<feature type="binding site" description="axial binding residue" evidence="14">
    <location>
        <position position="348"/>
    </location>
    <ligand>
        <name>heme</name>
        <dbReference type="ChEBI" id="CHEBI:30413"/>
    </ligand>
    <ligandPart>
        <name>Fe</name>
        <dbReference type="ChEBI" id="CHEBI:18248"/>
    </ligandPart>
</feature>
<dbReference type="PROSITE" id="PS00437">
    <property type="entry name" value="CATALASE_1"/>
    <property type="match status" value="1"/>
</dbReference>
<dbReference type="SUPFAM" id="SSF56634">
    <property type="entry name" value="Heme-dependent catalase-like"/>
    <property type="match status" value="1"/>
</dbReference>
<dbReference type="InterPro" id="IPR024711">
    <property type="entry name" value="Catalase_clade1/3"/>
</dbReference>
<dbReference type="PANTHER" id="PTHR11465">
    <property type="entry name" value="CATALASE"/>
    <property type="match status" value="1"/>
</dbReference>
<dbReference type="EMBL" id="JALJOR010000001">
    <property type="protein sequence ID" value="KAK9829652.1"/>
    <property type="molecule type" value="Genomic_DNA"/>
</dbReference>
<evidence type="ECO:0000256" key="16">
    <source>
        <dbReference type="RuleBase" id="RU004142"/>
    </source>
</evidence>
<evidence type="ECO:0000256" key="5">
    <source>
        <dbReference type="ARBA" id="ARBA00022559"/>
    </source>
</evidence>
<dbReference type="PANTHER" id="PTHR11465:SF23">
    <property type="entry name" value="CATALASE-2"/>
    <property type="match status" value="1"/>
</dbReference>
<dbReference type="InterPro" id="IPR002226">
    <property type="entry name" value="Catalase_haem_BS"/>
</dbReference>
<dbReference type="InterPro" id="IPR024708">
    <property type="entry name" value="Catalase_AS"/>
</dbReference>
<evidence type="ECO:0000256" key="12">
    <source>
        <dbReference type="ARBA" id="ARBA00049254"/>
    </source>
</evidence>
<dbReference type="InterPro" id="IPR011614">
    <property type="entry name" value="Catalase_core"/>
</dbReference>
<dbReference type="GO" id="GO:0005777">
    <property type="term" value="C:peroxisome"/>
    <property type="evidence" value="ECO:0007669"/>
    <property type="project" value="UniProtKB-SubCell"/>
</dbReference>
<keyword evidence="9 14" id="KW-0408">Iron</keyword>
<keyword evidence="5 15" id="KW-0575">Peroxidase</keyword>
<feature type="domain" description="Catalase core" evidence="17">
    <location>
        <begin position="18"/>
        <end position="401"/>
    </location>
</feature>
<comment type="subcellular location">
    <subcellularLocation>
        <location evidence="2">Peroxisome</location>
    </subcellularLocation>
</comment>
<feature type="active site" evidence="13">
    <location>
        <position position="65"/>
    </location>
</feature>
<comment type="catalytic activity">
    <reaction evidence="12 15">
        <text>2 H2O2 = O2 + 2 H2O</text>
        <dbReference type="Rhea" id="RHEA:20309"/>
        <dbReference type="ChEBI" id="CHEBI:15377"/>
        <dbReference type="ChEBI" id="CHEBI:15379"/>
        <dbReference type="ChEBI" id="CHEBI:16240"/>
        <dbReference type="EC" id="1.11.1.6"/>
    </reaction>
</comment>
<comment type="function">
    <text evidence="16">Catalyzes the degradation of hydrogen peroxide (H(2)O(2)) generated by peroxisomal oxidases to water and oxygen, thereby protecting cells from the toxic effects of hydrogen peroxide.</text>
</comment>
<comment type="similarity">
    <text evidence="3 15">Belongs to the catalase family.</text>
</comment>
<dbReference type="FunFam" id="2.40.180.10:FF:000002">
    <property type="entry name" value="Catalase"/>
    <property type="match status" value="1"/>
</dbReference>
<evidence type="ECO:0000256" key="8">
    <source>
        <dbReference type="ARBA" id="ARBA00023002"/>
    </source>
</evidence>
<dbReference type="CDD" id="cd08154">
    <property type="entry name" value="catalase_clade_1"/>
    <property type="match status" value="1"/>
</dbReference>
<keyword evidence="19" id="KW-1185">Reference proteome</keyword>
<dbReference type="Gene3D" id="2.40.180.10">
    <property type="entry name" value="Catalase core domain"/>
    <property type="match status" value="1"/>
</dbReference>
<comment type="caution">
    <text evidence="18">The sequence shown here is derived from an EMBL/GenBank/DDBJ whole genome shotgun (WGS) entry which is preliminary data.</text>
</comment>
<organism evidence="18 19">
    <name type="scientific">[Myrmecia] bisecta</name>
    <dbReference type="NCBI Taxonomy" id="41462"/>
    <lineage>
        <taxon>Eukaryota</taxon>
        <taxon>Viridiplantae</taxon>
        <taxon>Chlorophyta</taxon>
        <taxon>core chlorophytes</taxon>
        <taxon>Trebouxiophyceae</taxon>
        <taxon>Trebouxiales</taxon>
        <taxon>Trebouxiaceae</taxon>
        <taxon>Myrmecia</taxon>
    </lineage>
</organism>
<comment type="cofactor">
    <cofactor evidence="1 14">
        <name>heme</name>
        <dbReference type="ChEBI" id="CHEBI:30413"/>
    </cofactor>
</comment>
<gene>
    <name evidence="18" type="ORF">WJX72_007123</name>
</gene>
<evidence type="ECO:0000256" key="9">
    <source>
        <dbReference type="ARBA" id="ARBA00023004"/>
    </source>
</evidence>
<evidence type="ECO:0000256" key="7">
    <source>
        <dbReference type="ARBA" id="ARBA00022723"/>
    </source>
</evidence>
<dbReference type="GO" id="GO:0042542">
    <property type="term" value="P:response to hydrogen peroxide"/>
    <property type="evidence" value="ECO:0007669"/>
    <property type="project" value="TreeGrafter"/>
</dbReference>
<feature type="active site" evidence="13">
    <location>
        <position position="138"/>
    </location>
</feature>
<dbReference type="PIRSF" id="PIRSF038928">
    <property type="entry name" value="Catalase_clade1-3"/>
    <property type="match status" value="1"/>
</dbReference>
<evidence type="ECO:0000256" key="13">
    <source>
        <dbReference type="PIRSR" id="PIRSR038928-1"/>
    </source>
</evidence>